<feature type="compositionally biased region" description="Basic and acidic residues" evidence="9">
    <location>
        <begin position="127"/>
        <end position="136"/>
    </location>
</feature>
<name>A0AAE0ZXH0_9GAST</name>
<feature type="compositionally biased region" description="Polar residues" evidence="9">
    <location>
        <begin position="307"/>
        <end position="317"/>
    </location>
</feature>
<dbReference type="GO" id="GO:0008270">
    <property type="term" value="F:zinc ion binding"/>
    <property type="evidence" value="ECO:0007669"/>
    <property type="project" value="UniProtKB-KW"/>
</dbReference>
<feature type="region of interest" description="Disordered" evidence="9">
    <location>
        <begin position="679"/>
        <end position="732"/>
    </location>
</feature>
<keyword evidence="7" id="KW-0862">Zinc</keyword>
<dbReference type="InterPro" id="IPR040366">
    <property type="entry name" value="Nab2/ZC3H14"/>
</dbReference>
<dbReference type="Proteomes" id="UP001283361">
    <property type="component" value="Unassembled WGS sequence"/>
</dbReference>
<feature type="compositionally biased region" description="Basic and acidic residues" evidence="9">
    <location>
        <begin position="106"/>
        <end position="119"/>
    </location>
</feature>
<accession>A0AAE0ZXH0</accession>
<evidence type="ECO:0000256" key="4">
    <source>
        <dbReference type="ARBA" id="ARBA00022723"/>
    </source>
</evidence>
<feature type="compositionally biased region" description="Polar residues" evidence="9">
    <location>
        <begin position="502"/>
        <end position="514"/>
    </location>
</feature>
<evidence type="ECO:0000313" key="10">
    <source>
        <dbReference type="EMBL" id="KAK3777364.1"/>
    </source>
</evidence>
<comment type="subcellular location">
    <subcellularLocation>
        <location evidence="1">Nucleus</location>
    </subcellularLocation>
</comment>
<evidence type="ECO:0000256" key="6">
    <source>
        <dbReference type="ARBA" id="ARBA00022771"/>
    </source>
</evidence>
<dbReference type="EMBL" id="JAWDGP010003081">
    <property type="protein sequence ID" value="KAK3777364.1"/>
    <property type="molecule type" value="Genomic_DNA"/>
</dbReference>
<comment type="caution">
    <text evidence="10">The sequence shown here is derived from an EMBL/GenBank/DDBJ whole genome shotgun (WGS) entry which is preliminary data.</text>
</comment>
<proteinExistence type="inferred from homology"/>
<evidence type="ECO:0000256" key="7">
    <source>
        <dbReference type="ARBA" id="ARBA00022833"/>
    </source>
</evidence>
<feature type="compositionally biased region" description="Polar residues" evidence="9">
    <location>
        <begin position="153"/>
        <end position="174"/>
    </location>
</feature>
<feature type="compositionally biased region" description="Basic and acidic residues" evidence="9">
    <location>
        <begin position="80"/>
        <end position="99"/>
    </location>
</feature>
<feature type="compositionally biased region" description="Acidic residues" evidence="9">
    <location>
        <begin position="213"/>
        <end position="225"/>
    </location>
</feature>
<keyword evidence="8" id="KW-0539">Nucleus</keyword>
<feature type="region of interest" description="Disordered" evidence="9">
    <location>
        <begin position="305"/>
        <end position="336"/>
    </location>
</feature>
<reference evidence="10" key="1">
    <citation type="journal article" date="2023" name="G3 (Bethesda)">
        <title>A reference genome for the long-term kleptoplast-retaining sea slug Elysia crispata morphotype clarki.</title>
        <authorList>
            <person name="Eastman K.E."/>
            <person name="Pendleton A.L."/>
            <person name="Shaikh M.A."/>
            <person name="Suttiyut T."/>
            <person name="Ogas R."/>
            <person name="Tomko P."/>
            <person name="Gavelis G."/>
            <person name="Widhalm J.R."/>
            <person name="Wisecaver J.H."/>
        </authorList>
    </citation>
    <scope>NUCLEOTIDE SEQUENCE</scope>
    <source>
        <strain evidence="10">ECLA1</strain>
    </source>
</reference>
<evidence type="ECO:0000256" key="2">
    <source>
        <dbReference type="ARBA" id="ARBA00008423"/>
    </source>
</evidence>
<feature type="region of interest" description="Disordered" evidence="9">
    <location>
        <begin position="80"/>
        <end position="194"/>
    </location>
</feature>
<keyword evidence="5" id="KW-0677">Repeat</keyword>
<evidence type="ECO:0000313" key="11">
    <source>
        <dbReference type="Proteomes" id="UP001283361"/>
    </source>
</evidence>
<evidence type="ECO:0000256" key="8">
    <source>
        <dbReference type="ARBA" id="ARBA00023242"/>
    </source>
</evidence>
<dbReference type="GO" id="GO:0005634">
    <property type="term" value="C:nucleus"/>
    <property type="evidence" value="ECO:0007669"/>
    <property type="project" value="UniProtKB-SubCell"/>
</dbReference>
<evidence type="ECO:0000256" key="9">
    <source>
        <dbReference type="SAM" id="MobiDB-lite"/>
    </source>
</evidence>
<dbReference type="PANTHER" id="PTHR14738">
    <property type="entry name" value="ZINC FINGER CCCH DOMAIN-CONTAINING PROTEIN 14"/>
    <property type="match status" value="1"/>
</dbReference>
<feature type="compositionally biased region" description="Acidic residues" evidence="9">
    <location>
        <begin position="693"/>
        <end position="704"/>
    </location>
</feature>
<dbReference type="PANTHER" id="PTHR14738:SF29">
    <property type="entry name" value="ZINC FINGER CCCH DOMAIN-CONTAINING PROTEIN 14"/>
    <property type="match status" value="1"/>
</dbReference>
<evidence type="ECO:0000256" key="3">
    <source>
        <dbReference type="ARBA" id="ARBA00015071"/>
    </source>
</evidence>
<feature type="compositionally biased region" description="Basic and acidic residues" evidence="9">
    <location>
        <begin position="705"/>
        <end position="717"/>
    </location>
</feature>
<evidence type="ECO:0000256" key="5">
    <source>
        <dbReference type="ARBA" id="ARBA00022737"/>
    </source>
</evidence>
<feature type="region of interest" description="Disordered" evidence="9">
    <location>
        <begin position="213"/>
        <end position="286"/>
    </location>
</feature>
<protein>
    <recommendedName>
        <fullName evidence="3">Zinc finger CCCH domain-containing protein 14</fullName>
    </recommendedName>
</protein>
<feature type="compositionally biased region" description="Low complexity" evidence="9">
    <location>
        <begin position="649"/>
        <end position="659"/>
    </location>
</feature>
<feature type="region of interest" description="Disordered" evidence="9">
    <location>
        <begin position="501"/>
        <end position="528"/>
    </location>
</feature>
<comment type="similarity">
    <text evidence="2">Belongs to the ZC3H14 family.</text>
</comment>
<feature type="compositionally biased region" description="Polar residues" evidence="9">
    <location>
        <begin position="719"/>
        <end position="732"/>
    </location>
</feature>
<keyword evidence="11" id="KW-1185">Reference proteome</keyword>
<feature type="compositionally biased region" description="Basic and acidic residues" evidence="9">
    <location>
        <begin position="251"/>
        <end position="260"/>
    </location>
</feature>
<gene>
    <name evidence="10" type="ORF">RRG08_014110</name>
</gene>
<feature type="compositionally biased region" description="Polar residues" evidence="9">
    <location>
        <begin position="228"/>
        <end position="250"/>
    </location>
</feature>
<organism evidence="10 11">
    <name type="scientific">Elysia crispata</name>
    <name type="common">lettuce slug</name>
    <dbReference type="NCBI Taxonomy" id="231223"/>
    <lineage>
        <taxon>Eukaryota</taxon>
        <taxon>Metazoa</taxon>
        <taxon>Spiralia</taxon>
        <taxon>Lophotrochozoa</taxon>
        <taxon>Mollusca</taxon>
        <taxon>Gastropoda</taxon>
        <taxon>Heterobranchia</taxon>
        <taxon>Euthyneura</taxon>
        <taxon>Panpulmonata</taxon>
        <taxon>Sacoglossa</taxon>
        <taxon>Placobranchoidea</taxon>
        <taxon>Plakobranchidae</taxon>
        <taxon>Elysia</taxon>
    </lineage>
</organism>
<keyword evidence="6" id="KW-0863">Zinc-finger</keyword>
<feature type="compositionally biased region" description="Polar residues" evidence="9">
    <location>
        <begin position="184"/>
        <end position="194"/>
    </location>
</feature>
<dbReference type="GO" id="GO:0008143">
    <property type="term" value="F:poly(A) binding"/>
    <property type="evidence" value="ECO:0007669"/>
    <property type="project" value="InterPro"/>
</dbReference>
<sequence>MEVGTEISQKIRSAIKAKLMELGAYVDDELPDYIMVMVANKKNKSQMKADLSLFLGGNTETFTSWLHGLLGKLQTITVESSKDKNDKSKNSKEKKKDKVGTGSLKSKSDSTKGKKVGKDKSRKRKSSRDGVEDAPKAKVSVSKTVELEENENSETQASQPQNPEVSETTNQELSESAEDKPEVNETSNVKQTFVQEEFEDVRQLLVATTPGDDLAEELDAAEEEVSSAIKTSMSSQTANASNKESQNKSAVSDDSHGEKLVKRKVPSSVVATVSRDKDDEEYDPFNPAVGSVASVVKVTSRKASFPPSMQANRQSSSVDDHVQFSEADQESSTDNVQTQIMRNVEPQIVNLEIVKQALSDILEKFQFSCRQDEIGSFARHLESILRQFDRQAFLQAKSQILKLLSTFDTVTCSSTEQNLCSVNKDSKGEKEAARGKVLTNISEVKNGDVPYNTAKAAVNESQGPDRIIFSSKSNKSPMLTSSERGSEYYRDFVSSILKPVSQEPTAEQTSANGSCGTGQGGSNTPTQPLVSSIRLEIESPRAGFASSSPRSKAFVSLSSSSKLTHSPSPSSTASPLLSLAQGAITAKVSGVDPGFHRLRSQILVDSLHVRRRPDSASSSPSTPLLQHAWRRRQAGDKDEVDPLLGEGGSNSPSSQSPQHYSGEALKVLAKNLRVTIINRHAKGVEESSTGEDSSSDDESDEDSSDKEQETEEAKDIMENTEQSSNNDKLNVL</sequence>
<dbReference type="Gene3D" id="1.20.1390.10">
    <property type="entry name" value="PWI domain"/>
    <property type="match status" value="1"/>
</dbReference>
<dbReference type="GO" id="GO:0005737">
    <property type="term" value="C:cytoplasm"/>
    <property type="evidence" value="ECO:0007669"/>
    <property type="project" value="TreeGrafter"/>
</dbReference>
<keyword evidence="4" id="KW-0479">Metal-binding</keyword>
<dbReference type="GO" id="GO:0043488">
    <property type="term" value="P:regulation of mRNA stability"/>
    <property type="evidence" value="ECO:0007669"/>
    <property type="project" value="InterPro"/>
</dbReference>
<evidence type="ECO:0000256" key="1">
    <source>
        <dbReference type="ARBA" id="ARBA00004123"/>
    </source>
</evidence>
<dbReference type="AlphaFoldDB" id="A0AAE0ZXH0"/>
<feature type="region of interest" description="Disordered" evidence="9">
    <location>
        <begin position="610"/>
        <end position="659"/>
    </location>
</feature>